<evidence type="ECO:0008006" key="3">
    <source>
        <dbReference type="Google" id="ProtNLM"/>
    </source>
</evidence>
<dbReference type="SUPFAM" id="SSF51126">
    <property type="entry name" value="Pectin lyase-like"/>
    <property type="match status" value="1"/>
</dbReference>
<dbReference type="Gene3D" id="2.160.20.10">
    <property type="entry name" value="Single-stranded right-handed beta-helix, Pectin lyase-like"/>
    <property type="match status" value="1"/>
</dbReference>
<gene>
    <name evidence="1" type="ORF">IAA61_05230</name>
</gene>
<evidence type="ECO:0000313" key="1">
    <source>
        <dbReference type="EMBL" id="HIU57199.1"/>
    </source>
</evidence>
<dbReference type="AlphaFoldDB" id="A0A9D1SEA3"/>
<evidence type="ECO:0000313" key="2">
    <source>
        <dbReference type="Proteomes" id="UP000824109"/>
    </source>
</evidence>
<dbReference type="InterPro" id="IPR012334">
    <property type="entry name" value="Pectin_lyas_fold"/>
</dbReference>
<sequence length="80" mass="8747">MFYEFSTVVPKSTVPSECRNIVIKNVHGSGAKTGIMINGLPEKKLKNIVLENVDLTAREAIVCKNAENVTMKNVILSENG</sequence>
<comment type="caution">
    <text evidence="1">The sequence shown here is derived from an EMBL/GenBank/DDBJ whole genome shotgun (WGS) entry which is preliminary data.</text>
</comment>
<dbReference type="Proteomes" id="UP000824109">
    <property type="component" value="Unassembled WGS sequence"/>
</dbReference>
<proteinExistence type="predicted"/>
<dbReference type="EMBL" id="DVNB01000053">
    <property type="protein sequence ID" value="HIU57199.1"/>
    <property type="molecule type" value="Genomic_DNA"/>
</dbReference>
<name>A0A9D1SEA3_9FIRM</name>
<dbReference type="InterPro" id="IPR011050">
    <property type="entry name" value="Pectin_lyase_fold/virulence"/>
</dbReference>
<accession>A0A9D1SEA3</accession>
<organism evidence="1 2">
    <name type="scientific">Candidatus Ornithomonoglobus merdipullorum</name>
    <dbReference type="NCBI Taxonomy" id="2840895"/>
    <lineage>
        <taxon>Bacteria</taxon>
        <taxon>Bacillati</taxon>
        <taxon>Bacillota</taxon>
        <taxon>Clostridia</taxon>
        <taxon>Candidatus Ornithomonoglobus</taxon>
    </lineage>
</organism>
<reference evidence="1" key="2">
    <citation type="journal article" date="2021" name="PeerJ">
        <title>Extensive microbial diversity within the chicken gut microbiome revealed by metagenomics and culture.</title>
        <authorList>
            <person name="Gilroy R."/>
            <person name="Ravi A."/>
            <person name="Getino M."/>
            <person name="Pursley I."/>
            <person name="Horton D.L."/>
            <person name="Alikhan N.F."/>
            <person name="Baker D."/>
            <person name="Gharbi K."/>
            <person name="Hall N."/>
            <person name="Watson M."/>
            <person name="Adriaenssens E.M."/>
            <person name="Foster-Nyarko E."/>
            <person name="Jarju S."/>
            <person name="Secka A."/>
            <person name="Antonio M."/>
            <person name="Oren A."/>
            <person name="Chaudhuri R.R."/>
            <person name="La Ragione R."/>
            <person name="Hildebrand F."/>
            <person name="Pallen M.J."/>
        </authorList>
    </citation>
    <scope>NUCLEOTIDE SEQUENCE</scope>
    <source>
        <strain evidence="1">USAMLcec3-3695</strain>
    </source>
</reference>
<protein>
    <recommendedName>
        <fullName evidence="3">Polygalacturonase</fullName>
    </recommendedName>
</protein>
<reference evidence="1" key="1">
    <citation type="submission" date="2020-10" db="EMBL/GenBank/DDBJ databases">
        <authorList>
            <person name="Gilroy R."/>
        </authorList>
    </citation>
    <scope>NUCLEOTIDE SEQUENCE</scope>
    <source>
        <strain evidence="1">USAMLcec3-3695</strain>
    </source>
</reference>